<protein>
    <recommendedName>
        <fullName evidence="2">Retrotransposon gag domain-containing protein</fullName>
    </recommendedName>
</protein>
<feature type="compositionally biased region" description="Polar residues" evidence="1">
    <location>
        <begin position="1126"/>
        <end position="1135"/>
    </location>
</feature>
<feature type="compositionally biased region" description="Low complexity" evidence="1">
    <location>
        <begin position="13"/>
        <end position="24"/>
    </location>
</feature>
<feature type="region of interest" description="Disordered" evidence="1">
    <location>
        <begin position="933"/>
        <end position="1004"/>
    </location>
</feature>
<dbReference type="AlphaFoldDB" id="A0A200PU87"/>
<feature type="compositionally biased region" description="Basic and acidic residues" evidence="1">
    <location>
        <begin position="104"/>
        <end position="123"/>
    </location>
</feature>
<dbReference type="EMBL" id="MVGT01004039">
    <property type="protein sequence ID" value="OVA01755.1"/>
    <property type="molecule type" value="Genomic_DNA"/>
</dbReference>
<sequence>MKKNTNRSCQLEGTSSQGTSQQSGRVWVRPTKRLTRTTSEMADDNAGTGTSEAATAQSIDEMIRASLARVIKEDLGTILEKLVTEKLASQNFPSEKTAAPVETRSVEEERDSAPDQRRLEKGKAPMQEPTKNAHMFMIDDSPRKSQDKASQDDLTHYRPFSHDNNRLQRLEGSTTYDVNSWYQPPDKQLLPKFKFPEMTKYDRTGPPKAHVLMYMGCLKPMGVSDNMLAHLFQRSLVGNALEWLMELDRSKYPSWSMLADAFIRPFNYGGDSRVTRRQLEAMQQGTNESFTDYISRWRRKVREMIDRPSEEEQIAIIRKNLRPNYQRMMSVVTKSRLDKFIQAGTQVEDTLKDEISSEPKVKRFGKEHVNYVSNGQGQQRPFQLHSNRSGQQNRQSQGYRAVHSGQRGDRGYGSNRPKREFSKLNHPMSALLAGLVEVGLVTRREPSPVPEILPQGYNPSQHCDFHQGPGHLTDNCWALRHKIQNLLDSGKISMEGVQVPEKSNINTNPLPNHQNDGRRNVNYIRTDESEDPTKLIRKRESAEIAATHGAPTVTTSVYQVGESSQRTLTLNELAARGRKLELEKLWLVQTKEIARAQEEEQENQVPETRPVVTETPLFTINKMTPVGFKILPKGKTIRIEGLLRPPEVQHQTRTEKIYKPTHLRVENPVAAARGSLLQVFSQKPREEKDKLVVDQLRGTKANVSVWGLLEASSKHREVDTGITPEELVATVAQVRGIPTISFSDEDLPSEGANHNQALNIKVGWNHLIIPLVLVNNGSGVNIWFDNGKKTVTGEFTTTIQTGWVWTEVHLLAMDIDANFNLLLGRPWLHQNNAIASTVHQKVKFPYKGRIEVIFGDKDEVQRRVDQKRKNVAPVIEPVRVLHNYSDETVNILQEGPLLRERIPSRFDHGNHRVAYFLRKQRFFPGMGLGKYQQGRTQHVESKTVRPEGTYGLGYHPTKEEISQDQLEKRRKAQAKNKGEPYVPPSIDWSKQPRRDEDEKTKKRELPDDTLLIGINQLYIESCTEQQSIPNVHTIFEESELDDIATSSLRWMTIEEYIASKTQWANAKEYRAAFKPLSKKRTGEECYRYLPPCKKRMTTVQFRARLQSVRKKMIASSSERLVTWVTEASPQTTNHQAHTDPERSKGGSPESLAGKSPGATTSGTKKKTT</sequence>
<name>A0A200PU87_MACCD</name>
<comment type="caution">
    <text evidence="3">The sequence shown here is derived from an EMBL/GenBank/DDBJ whole genome shotgun (WGS) entry which is preliminary data.</text>
</comment>
<feature type="region of interest" description="Disordered" evidence="1">
    <location>
        <begin position="376"/>
        <end position="421"/>
    </location>
</feature>
<dbReference type="PANTHER" id="PTHR32108:SF9">
    <property type="entry name" value="REVERSE TRANSCRIPTASE RNASE H-LIKE DOMAIN-CONTAINING PROTEIN"/>
    <property type="match status" value="1"/>
</dbReference>
<dbReference type="Proteomes" id="UP000195402">
    <property type="component" value="Unassembled WGS sequence"/>
</dbReference>
<dbReference type="InParanoid" id="A0A200PU87"/>
<feature type="region of interest" description="Disordered" evidence="1">
    <location>
        <begin position="1"/>
        <end position="55"/>
    </location>
</feature>
<dbReference type="Pfam" id="PF03732">
    <property type="entry name" value="Retrotrans_gag"/>
    <property type="match status" value="1"/>
</dbReference>
<dbReference type="InterPro" id="IPR005162">
    <property type="entry name" value="Retrotrans_gag_dom"/>
</dbReference>
<feature type="region of interest" description="Disordered" evidence="1">
    <location>
        <begin position="1126"/>
        <end position="1168"/>
    </location>
</feature>
<feature type="domain" description="Retrotransposon gag" evidence="2">
    <location>
        <begin position="231"/>
        <end position="320"/>
    </location>
</feature>
<feature type="compositionally biased region" description="Basic and acidic residues" evidence="1">
    <location>
        <begin position="140"/>
        <end position="160"/>
    </location>
</feature>
<dbReference type="OrthoDB" id="1750196at2759"/>
<evidence type="ECO:0000259" key="2">
    <source>
        <dbReference type="Pfam" id="PF03732"/>
    </source>
</evidence>
<reference evidence="3 4" key="1">
    <citation type="journal article" date="2017" name="Mol. Plant">
        <title>The Genome of Medicinal Plant Macleaya cordata Provides New Insights into Benzylisoquinoline Alkaloids Metabolism.</title>
        <authorList>
            <person name="Liu X."/>
            <person name="Liu Y."/>
            <person name="Huang P."/>
            <person name="Ma Y."/>
            <person name="Qing Z."/>
            <person name="Tang Q."/>
            <person name="Cao H."/>
            <person name="Cheng P."/>
            <person name="Zheng Y."/>
            <person name="Yuan Z."/>
            <person name="Zhou Y."/>
            <person name="Liu J."/>
            <person name="Tang Z."/>
            <person name="Zhuo Y."/>
            <person name="Zhang Y."/>
            <person name="Yu L."/>
            <person name="Huang J."/>
            <person name="Yang P."/>
            <person name="Peng Q."/>
            <person name="Zhang J."/>
            <person name="Jiang W."/>
            <person name="Zhang Z."/>
            <person name="Lin K."/>
            <person name="Ro D.K."/>
            <person name="Chen X."/>
            <person name="Xiong X."/>
            <person name="Shang Y."/>
            <person name="Huang S."/>
            <person name="Zeng J."/>
        </authorList>
    </citation>
    <scope>NUCLEOTIDE SEQUENCE [LARGE SCALE GENOMIC DNA]</scope>
    <source>
        <strain evidence="4">cv. BLH2017</strain>
        <tissue evidence="3">Root</tissue>
    </source>
</reference>
<accession>A0A200PU87</accession>
<dbReference type="PANTHER" id="PTHR32108">
    <property type="entry name" value="DNA-DIRECTED RNA POLYMERASE SUBUNIT ALPHA"/>
    <property type="match status" value="1"/>
</dbReference>
<dbReference type="OMA" id="CPITHIT"/>
<feature type="region of interest" description="Disordered" evidence="1">
    <location>
        <begin position="93"/>
        <end position="160"/>
    </location>
</feature>
<feature type="compositionally biased region" description="Low complexity" evidence="1">
    <location>
        <begin position="386"/>
        <end position="398"/>
    </location>
</feature>
<feature type="compositionally biased region" description="Polar residues" evidence="1">
    <location>
        <begin position="376"/>
        <end position="385"/>
    </location>
</feature>
<evidence type="ECO:0000313" key="3">
    <source>
        <dbReference type="EMBL" id="OVA01755.1"/>
    </source>
</evidence>
<gene>
    <name evidence="3" type="ORF">BVC80_9071g92</name>
</gene>
<feature type="compositionally biased region" description="Low complexity" evidence="1">
    <location>
        <begin position="1152"/>
        <end position="1162"/>
    </location>
</feature>
<proteinExistence type="predicted"/>
<feature type="compositionally biased region" description="Polar residues" evidence="1">
    <location>
        <begin position="1"/>
        <end position="12"/>
    </location>
</feature>
<organism evidence="3 4">
    <name type="scientific">Macleaya cordata</name>
    <name type="common">Five-seeded plume-poppy</name>
    <name type="synonym">Bocconia cordata</name>
    <dbReference type="NCBI Taxonomy" id="56857"/>
    <lineage>
        <taxon>Eukaryota</taxon>
        <taxon>Viridiplantae</taxon>
        <taxon>Streptophyta</taxon>
        <taxon>Embryophyta</taxon>
        <taxon>Tracheophyta</taxon>
        <taxon>Spermatophyta</taxon>
        <taxon>Magnoliopsida</taxon>
        <taxon>Ranunculales</taxon>
        <taxon>Papaveraceae</taxon>
        <taxon>Papaveroideae</taxon>
        <taxon>Macleaya</taxon>
    </lineage>
</organism>
<evidence type="ECO:0000313" key="4">
    <source>
        <dbReference type="Proteomes" id="UP000195402"/>
    </source>
</evidence>
<feature type="compositionally biased region" description="Basic and acidic residues" evidence="1">
    <location>
        <begin position="956"/>
        <end position="967"/>
    </location>
</feature>
<feature type="compositionally biased region" description="Basic and acidic residues" evidence="1">
    <location>
        <begin position="990"/>
        <end position="1004"/>
    </location>
</feature>
<evidence type="ECO:0000256" key="1">
    <source>
        <dbReference type="SAM" id="MobiDB-lite"/>
    </source>
</evidence>
<keyword evidence="4" id="KW-1185">Reference proteome</keyword>